<proteinExistence type="inferred from homology"/>
<sequence length="399" mass="43600">MIHALSPLAGSTAVPLGAAAGGVSEGGSSKAAATGGGGGAAAAVVPLGLSSGELVGLRLRQVLEPLKPQWHAPWKLQRVISGHLGWVNCVSVDPTNNFFATGSNDRLLKIWDLATGQLKLSLTGHVSSLRDIQISDRHPYLFSCGEDGRVKCWDLEQNRVVRDYHGHLSGVYTLALHPSLDILCSGGRDAVVRVWDMRTKQSIYTLAGHTGTIMKVQMQTLMPHIVSGSQDKMVRLWDLSAGKCQATLTNHKKSVRSLAIHPTEYSFVTCGADRVKVWRSPLGVFERNVEGLNAIPNCCAIRSEGDKSSLVVGSNNGQLHFWDWKSGYKYQTLQSRVQPGSLESENGIFCCTFDRSETRLITGECDKTIKIWKMDEDATEETHPISWRHGRDARKALAF</sequence>
<feature type="repeat" description="WD" evidence="4">
    <location>
        <begin position="122"/>
        <end position="163"/>
    </location>
</feature>
<evidence type="ECO:0000256" key="3">
    <source>
        <dbReference type="ARBA" id="ARBA00025726"/>
    </source>
</evidence>
<keyword evidence="2" id="KW-0677">Repeat</keyword>
<accession>A0A1D3CVD7</accession>
<dbReference type="PRINTS" id="PR00320">
    <property type="entry name" value="GPROTEINBRPT"/>
</dbReference>
<dbReference type="Pfam" id="PF00400">
    <property type="entry name" value="WD40"/>
    <property type="match status" value="6"/>
</dbReference>
<dbReference type="SUPFAM" id="SSF50978">
    <property type="entry name" value="WD40 repeat-like"/>
    <property type="match status" value="1"/>
</dbReference>
<dbReference type="VEuPathDB" id="ToxoDB:LOC34621641"/>
<dbReference type="VEuPathDB" id="ToxoDB:cyc_05253"/>
<dbReference type="EMBL" id="JROU02001820">
    <property type="protein sequence ID" value="OEH75142.1"/>
    <property type="molecule type" value="Genomic_DNA"/>
</dbReference>
<organism evidence="5 6">
    <name type="scientific">Cyclospora cayetanensis</name>
    <dbReference type="NCBI Taxonomy" id="88456"/>
    <lineage>
        <taxon>Eukaryota</taxon>
        <taxon>Sar</taxon>
        <taxon>Alveolata</taxon>
        <taxon>Apicomplexa</taxon>
        <taxon>Conoidasida</taxon>
        <taxon>Coccidia</taxon>
        <taxon>Eucoccidiorida</taxon>
        <taxon>Eimeriorina</taxon>
        <taxon>Eimeriidae</taxon>
        <taxon>Cyclospora</taxon>
    </lineage>
</organism>
<dbReference type="FunCoup" id="A0A1D3CVD7">
    <property type="interactions" value="324"/>
</dbReference>
<evidence type="ECO:0000313" key="5">
    <source>
        <dbReference type="EMBL" id="OEH75142.1"/>
    </source>
</evidence>
<evidence type="ECO:0000313" key="6">
    <source>
        <dbReference type="Proteomes" id="UP000095192"/>
    </source>
</evidence>
<dbReference type="GO" id="GO:0071013">
    <property type="term" value="C:catalytic step 2 spliceosome"/>
    <property type="evidence" value="ECO:0007669"/>
    <property type="project" value="TreeGrafter"/>
</dbReference>
<comment type="similarity">
    <text evidence="3">Belongs to the WD repeat PRL1/PRL2 family.</text>
</comment>
<dbReference type="SMART" id="SM00320">
    <property type="entry name" value="WD40"/>
    <property type="match status" value="7"/>
</dbReference>
<dbReference type="PANTHER" id="PTHR19923:SF0">
    <property type="entry name" value="PLEIOTROPIC REGULATOR 1"/>
    <property type="match status" value="1"/>
</dbReference>
<dbReference type="CDD" id="cd00200">
    <property type="entry name" value="WD40"/>
    <property type="match status" value="1"/>
</dbReference>
<feature type="repeat" description="WD" evidence="4">
    <location>
        <begin position="206"/>
        <end position="247"/>
    </location>
</feature>
<dbReference type="Gene3D" id="2.130.10.10">
    <property type="entry name" value="YVTN repeat-like/Quinoprotein amine dehydrogenase"/>
    <property type="match status" value="1"/>
</dbReference>
<comment type="caution">
    <text evidence="5">The sequence shown here is derived from an EMBL/GenBank/DDBJ whole genome shotgun (WGS) entry which is preliminary data.</text>
</comment>
<dbReference type="Proteomes" id="UP000095192">
    <property type="component" value="Unassembled WGS sequence"/>
</dbReference>
<keyword evidence="6" id="KW-1185">Reference proteome</keyword>
<feature type="repeat" description="WD" evidence="4">
    <location>
        <begin position="80"/>
        <end position="121"/>
    </location>
</feature>
<dbReference type="GO" id="GO:0000398">
    <property type="term" value="P:mRNA splicing, via spliceosome"/>
    <property type="evidence" value="ECO:0007669"/>
    <property type="project" value="InterPro"/>
</dbReference>
<name>A0A1D3CVD7_9EIME</name>
<dbReference type="InParanoid" id="A0A1D3CVD7"/>
<dbReference type="InterPro" id="IPR019775">
    <property type="entry name" value="WD40_repeat_CS"/>
</dbReference>
<dbReference type="PANTHER" id="PTHR19923">
    <property type="entry name" value="WD40 REPEAT PROTEINPRL1/PRL2-RELATED"/>
    <property type="match status" value="1"/>
</dbReference>
<dbReference type="InterPro" id="IPR001680">
    <property type="entry name" value="WD40_rpt"/>
</dbReference>
<dbReference type="InterPro" id="IPR036322">
    <property type="entry name" value="WD40_repeat_dom_sf"/>
</dbReference>
<dbReference type="GO" id="GO:0071011">
    <property type="term" value="C:precatalytic spliceosome"/>
    <property type="evidence" value="ECO:0007669"/>
    <property type="project" value="TreeGrafter"/>
</dbReference>
<evidence type="ECO:0000256" key="1">
    <source>
        <dbReference type="ARBA" id="ARBA00022574"/>
    </source>
</evidence>
<feature type="repeat" description="WD" evidence="4">
    <location>
        <begin position="341"/>
        <end position="382"/>
    </location>
</feature>
<keyword evidence="1 4" id="KW-0853">WD repeat</keyword>
<dbReference type="GO" id="GO:0000974">
    <property type="term" value="C:Prp19 complex"/>
    <property type="evidence" value="ECO:0007669"/>
    <property type="project" value="TreeGrafter"/>
</dbReference>
<dbReference type="FunFam" id="2.130.10.10:FF:000012">
    <property type="entry name" value="Putative pleiotropic regulator 1"/>
    <property type="match status" value="1"/>
</dbReference>
<dbReference type="PROSITE" id="PS50294">
    <property type="entry name" value="WD_REPEATS_REGION"/>
    <property type="match status" value="4"/>
</dbReference>
<dbReference type="InterPro" id="IPR045241">
    <property type="entry name" value="Prp46/PLRG1-like"/>
</dbReference>
<feature type="repeat" description="WD" evidence="4">
    <location>
        <begin position="164"/>
        <end position="205"/>
    </location>
</feature>
<dbReference type="InterPro" id="IPR015943">
    <property type="entry name" value="WD40/YVTN_repeat-like_dom_sf"/>
</dbReference>
<dbReference type="InterPro" id="IPR020472">
    <property type="entry name" value="WD40_PAC1"/>
</dbReference>
<dbReference type="PROSITE" id="PS50082">
    <property type="entry name" value="WD_REPEATS_2"/>
    <property type="match status" value="5"/>
</dbReference>
<reference evidence="5 6" key="1">
    <citation type="journal article" date="2016" name="BMC Genomics">
        <title>Comparative genomics reveals Cyclospora cayetanensis possesses coccidia-like metabolism and invasion components but unique surface antigens.</title>
        <authorList>
            <person name="Liu S."/>
            <person name="Wang L."/>
            <person name="Zheng H."/>
            <person name="Xu Z."/>
            <person name="Roellig D.M."/>
            <person name="Li N."/>
            <person name="Frace M.A."/>
            <person name="Tang K."/>
            <person name="Arrowood M.J."/>
            <person name="Moss D.M."/>
            <person name="Zhang L."/>
            <person name="Feng Y."/>
            <person name="Xiao L."/>
        </authorList>
    </citation>
    <scope>NUCLEOTIDE SEQUENCE [LARGE SCALE GENOMIC DNA]</scope>
    <source>
        <strain evidence="5 6">CHN_HEN01</strain>
    </source>
</reference>
<dbReference type="AlphaFoldDB" id="A0A1D3CVD7"/>
<protein>
    <submittedName>
        <fullName evidence="5">Wd g-beta repeat-containing protein</fullName>
    </submittedName>
</protein>
<gene>
    <name evidence="5" type="ORF">cyc_05253</name>
</gene>
<dbReference type="PROSITE" id="PS00678">
    <property type="entry name" value="WD_REPEATS_1"/>
    <property type="match status" value="2"/>
</dbReference>
<evidence type="ECO:0000256" key="2">
    <source>
        <dbReference type="ARBA" id="ARBA00022737"/>
    </source>
</evidence>
<evidence type="ECO:0000256" key="4">
    <source>
        <dbReference type="PROSITE-ProRule" id="PRU00221"/>
    </source>
</evidence>